<keyword evidence="2" id="KW-1185">Reference proteome</keyword>
<proteinExistence type="predicted"/>
<evidence type="ECO:0000313" key="1">
    <source>
        <dbReference type="EMBL" id="KAI4311387.1"/>
    </source>
</evidence>
<comment type="caution">
    <text evidence="1">The sequence shown here is derived from an EMBL/GenBank/DDBJ whole genome shotgun (WGS) entry which is preliminary data.</text>
</comment>
<sequence>MKAVSGFGGTEKNEFESVDWANDVNTCWLFEESEQTKRAGCVGCASLCLELDKERNAAATATDEVIAMILQLQREKASAEREAKQYWRVTQEKFAFDATEMNILNEILLKREREKHFLEKKVEAIRQIVCTNKRSDNGLLVYDGVQKWAVSSSKGDDVESMRTAGGNNGSNQDVREKATIYLSDGGPLITNEPLSACCGLSLEIEESLLPTERLGERNIDGTPANVFSNNMMDAHSAPLIFHSTVAAALEMTHELTMLV</sequence>
<evidence type="ECO:0000313" key="2">
    <source>
        <dbReference type="Proteomes" id="UP001057402"/>
    </source>
</evidence>
<dbReference type="Proteomes" id="UP001057402">
    <property type="component" value="Chromosome 11"/>
</dbReference>
<reference evidence="2" key="1">
    <citation type="journal article" date="2023" name="Front. Plant Sci.">
        <title>Chromosomal-level genome assembly of Melastoma candidum provides insights into trichome evolution.</title>
        <authorList>
            <person name="Zhong Y."/>
            <person name="Wu W."/>
            <person name="Sun C."/>
            <person name="Zou P."/>
            <person name="Liu Y."/>
            <person name="Dai S."/>
            <person name="Zhou R."/>
        </authorList>
    </citation>
    <scope>NUCLEOTIDE SEQUENCE [LARGE SCALE GENOMIC DNA]</scope>
</reference>
<protein>
    <submittedName>
        <fullName evidence="1">Uncharacterized protein</fullName>
    </submittedName>
</protein>
<accession>A0ACB9LIL2</accession>
<name>A0ACB9LIL2_9MYRT</name>
<gene>
    <name evidence="1" type="ORF">MLD38_036290</name>
</gene>
<organism evidence="1 2">
    <name type="scientific">Melastoma candidum</name>
    <dbReference type="NCBI Taxonomy" id="119954"/>
    <lineage>
        <taxon>Eukaryota</taxon>
        <taxon>Viridiplantae</taxon>
        <taxon>Streptophyta</taxon>
        <taxon>Embryophyta</taxon>
        <taxon>Tracheophyta</taxon>
        <taxon>Spermatophyta</taxon>
        <taxon>Magnoliopsida</taxon>
        <taxon>eudicotyledons</taxon>
        <taxon>Gunneridae</taxon>
        <taxon>Pentapetalae</taxon>
        <taxon>rosids</taxon>
        <taxon>malvids</taxon>
        <taxon>Myrtales</taxon>
        <taxon>Melastomataceae</taxon>
        <taxon>Melastomatoideae</taxon>
        <taxon>Melastomateae</taxon>
        <taxon>Melastoma</taxon>
    </lineage>
</organism>
<dbReference type="EMBL" id="CM042890">
    <property type="protein sequence ID" value="KAI4311387.1"/>
    <property type="molecule type" value="Genomic_DNA"/>
</dbReference>